<protein>
    <recommendedName>
        <fullName evidence="1">D-inositol 3-phosphate glycosyltransferase</fullName>
    </recommendedName>
</protein>
<dbReference type="AlphaFoldDB" id="A0A7G9R2N4"/>
<feature type="domain" description="Glycosyl transferase family 1" evidence="4">
    <location>
        <begin position="205"/>
        <end position="352"/>
    </location>
</feature>
<dbReference type="SUPFAM" id="SSF53756">
    <property type="entry name" value="UDP-Glycosyltransferase/glycogen phosphorylase"/>
    <property type="match status" value="1"/>
</dbReference>
<evidence type="ECO:0000259" key="4">
    <source>
        <dbReference type="Pfam" id="PF00534"/>
    </source>
</evidence>
<keyword evidence="7" id="KW-1185">Reference proteome</keyword>
<dbReference type="Pfam" id="PF00534">
    <property type="entry name" value="Glycos_transf_1"/>
    <property type="match status" value="1"/>
</dbReference>
<dbReference type="InterPro" id="IPR028098">
    <property type="entry name" value="Glyco_trans_4-like_N"/>
</dbReference>
<evidence type="ECO:0000256" key="3">
    <source>
        <dbReference type="ARBA" id="ARBA00022679"/>
    </source>
</evidence>
<keyword evidence="2" id="KW-0328">Glycosyltransferase</keyword>
<dbReference type="RefSeq" id="WP_166104508.1">
    <property type="nucleotide sequence ID" value="NZ_BMMY01000004.1"/>
</dbReference>
<dbReference type="KEGG" id="pei:H9L10_01850"/>
<evidence type="ECO:0000259" key="5">
    <source>
        <dbReference type="Pfam" id="PF13439"/>
    </source>
</evidence>
<proteinExistence type="predicted"/>
<sequence length="381" mass="40905">MAGWSLVKVALLSDCYPPRLGGIERQVHDLAHELARAGHGVEVFTATPGAEGERHGRRSVEEDGVVVHRMALPLPYGVPVNPFAPREVRRRLRAGGFDVAHVHVGVVSPFATDMVRTARSAGLPVAATVHCLLGRWQPVVQAAGHLRRWSRDGVALSAVSRMAAEQVRSVAGGGEVAVLNNGVDAAWWAPAADRGERPPSEGVRVATAIRLVSRKRPLVLLGILHDARERLDPAIPLRATVAGAGPQRRAMEAYLRARGMDWVELPGRLDREGLRRLHHASDLYLSAARLEAFGIAALEARAAGLPVLAPRRTGVDDVIEDGVEGVLADDAGLAPALARLAGDAATRERMRAHVRSTPPRQAWPRTVAATLTEYRRAGARA</sequence>
<name>A0A7G9R2N4_9MICO</name>
<evidence type="ECO:0000256" key="2">
    <source>
        <dbReference type="ARBA" id="ARBA00022676"/>
    </source>
</evidence>
<dbReference type="Proteomes" id="UP000515976">
    <property type="component" value="Chromosome"/>
</dbReference>
<dbReference type="InterPro" id="IPR050194">
    <property type="entry name" value="Glycosyltransferase_grp1"/>
</dbReference>
<gene>
    <name evidence="6" type="ORF">H9L10_01850</name>
</gene>
<dbReference type="GO" id="GO:1901137">
    <property type="term" value="P:carbohydrate derivative biosynthetic process"/>
    <property type="evidence" value="ECO:0007669"/>
    <property type="project" value="UniProtKB-ARBA"/>
</dbReference>
<evidence type="ECO:0000313" key="7">
    <source>
        <dbReference type="Proteomes" id="UP000515976"/>
    </source>
</evidence>
<dbReference type="PANTHER" id="PTHR45947">
    <property type="entry name" value="SULFOQUINOVOSYL TRANSFERASE SQD2"/>
    <property type="match status" value="1"/>
</dbReference>
<reference evidence="6 7" key="1">
    <citation type="submission" date="2020-08" db="EMBL/GenBank/DDBJ databases">
        <title>Genome sequence of Phycicoccus endophyticus JCM 31784T.</title>
        <authorList>
            <person name="Hyun D.-W."/>
            <person name="Bae J.-W."/>
        </authorList>
    </citation>
    <scope>NUCLEOTIDE SEQUENCE [LARGE SCALE GENOMIC DNA]</scope>
    <source>
        <strain evidence="6 7">JCM 31784</strain>
    </source>
</reference>
<accession>A0A7G9R2N4</accession>
<dbReference type="EMBL" id="CP060712">
    <property type="protein sequence ID" value="QNN49859.1"/>
    <property type="molecule type" value="Genomic_DNA"/>
</dbReference>
<dbReference type="Gene3D" id="3.40.50.2000">
    <property type="entry name" value="Glycogen Phosphorylase B"/>
    <property type="match status" value="2"/>
</dbReference>
<dbReference type="PANTHER" id="PTHR45947:SF3">
    <property type="entry name" value="SULFOQUINOVOSYL TRANSFERASE SQD2"/>
    <property type="match status" value="1"/>
</dbReference>
<evidence type="ECO:0000313" key="6">
    <source>
        <dbReference type="EMBL" id="QNN49859.1"/>
    </source>
</evidence>
<feature type="domain" description="Glycosyltransferase subfamily 4-like N-terminal" evidence="5">
    <location>
        <begin position="21"/>
        <end position="186"/>
    </location>
</feature>
<dbReference type="CDD" id="cd03801">
    <property type="entry name" value="GT4_PimA-like"/>
    <property type="match status" value="1"/>
</dbReference>
<dbReference type="Pfam" id="PF13439">
    <property type="entry name" value="Glyco_transf_4"/>
    <property type="match status" value="1"/>
</dbReference>
<dbReference type="GO" id="GO:0016758">
    <property type="term" value="F:hexosyltransferase activity"/>
    <property type="evidence" value="ECO:0007669"/>
    <property type="project" value="TreeGrafter"/>
</dbReference>
<dbReference type="InterPro" id="IPR001296">
    <property type="entry name" value="Glyco_trans_1"/>
</dbReference>
<organism evidence="6 7">
    <name type="scientific">Phycicoccus endophyticus</name>
    <dbReference type="NCBI Taxonomy" id="1690220"/>
    <lineage>
        <taxon>Bacteria</taxon>
        <taxon>Bacillati</taxon>
        <taxon>Actinomycetota</taxon>
        <taxon>Actinomycetes</taxon>
        <taxon>Micrococcales</taxon>
        <taxon>Intrasporangiaceae</taxon>
        <taxon>Phycicoccus</taxon>
    </lineage>
</organism>
<keyword evidence="3 6" id="KW-0808">Transferase</keyword>
<evidence type="ECO:0000256" key="1">
    <source>
        <dbReference type="ARBA" id="ARBA00021292"/>
    </source>
</evidence>